<evidence type="ECO:0000313" key="5">
    <source>
        <dbReference type="EMBL" id="VZO40308.1"/>
    </source>
</evidence>
<dbReference type="InterPro" id="IPR028978">
    <property type="entry name" value="Chorismate_lyase_/UTRA_dom_sf"/>
</dbReference>
<dbReference type="RefSeq" id="WP_231955741.1">
    <property type="nucleotide sequence ID" value="NZ_CACRYJ010000068.1"/>
</dbReference>
<keyword evidence="2" id="KW-0238">DNA-binding</keyword>
<dbReference type="SUPFAM" id="SSF46785">
    <property type="entry name" value="Winged helix' DNA-binding domain"/>
    <property type="match status" value="1"/>
</dbReference>
<sequence>MEMDTASTGQTVHLPRVALDRSSPVPLYHQIAEAMKAMITSGDLPAGTRVENELAMAARLGVSRPTARRAFQDLVEQGLLIRRRGIGTQVASELIRRPVELTSLYDDLAAAGRTPRTEVLSLESHPADHIIAERLGVEPGAEVVTIERLRFADDEPLALMTNHVRAELAPSAAELAEVGLYAALRATGVQMRLARQTIGARLATAAEARVLDERPRAALLTMERIAFDDVNAVVEFGSHLYRGSRYTFDTTVVAR</sequence>
<feature type="domain" description="HTH gntR-type" evidence="4">
    <location>
        <begin position="25"/>
        <end position="93"/>
    </location>
</feature>
<dbReference type="AlphaFoldDB" id="A0A7M4DS64"/>
<reference evidence="5 6" key="1">
    <citation type="submission" date="2019-11" db="EMBL/GenBank/DDBJ databases">
        <authorList>
            <person name="Criscuolo A."/>
        </authorList>
    </citation>
    <scope>NUCLEOTIDE SEQUENCE [LARGE SCALE GENOMIC DNA]</scope>
    <source>
        <strain evidence="5">CIP111667</strain>
    </source>
</reference>
<dbReference type="Gene3D" id="3.40.1410.10">
    <property type="entry name" value="Chorismate lyase-like"/>
    <property type="match status" value="1"/>
</dbReference>
<proteinExistence type="predicted"/>
<accession>A0A7M4DS64</accession>
<dbReference type="CDD" id="cd07377">
    <property type="entry name" value="WHTH_GntR"/>
    <property type="match status" value="1"/>
</dbReference>
<comment type="caution">
    <text evidence="5">The sequence shown here is derived from an EMBL/GenBank/DDBJ whole genome shotgun (WGS) entry which is preliminary data.</text>
</comment>
<keyword evidence="6" id="KW-1185">Reference proteome</keyword>
<dbReference type="SMART" id="SM00345">
    <property type="entry name" value="HTH_GNTR"/>
    <property type="match status" value="1"/>
</dbReference>
<evidence type="ECO:0000256" key="1">
    <source>
        <dbReference type="ARBA" id="ARBA00023015"/>
    </source>
</evidence>
<dbReference type="Pfam" id="PF07702">
    <property type="entry name" value="UTRA"/>
    <property type="match status" value="1"/>
</dbReference>
<dbReference type="PANTHER" id="PTHR44846:SF17">
    <property type="entry name" value="GNTR-FAMILY TRANSCRIPTIONAL REGULATOR"/>
    <property type="match status" value="1"/>
</dbReference>
<dbReference type="GO" id="GO:0045892">
    <property type="term" value="P:negative regulation of DNA-templated transcription"/>
    <property type="evidence" value="ECO:0007669"/>
    <property type="project" value="TreeGrafter"/>
</dbReference>
<dbReference type="PROSITE" id="PS50949">
    <property type="entry name" value="HTH_GNTR"/>
    <property type="match status" value="1"/>
</dbReference>
<keyword evidence="3" id="KW-0804">Transcription</keyword>
<keyword evidence="1" id="KW-0805">Transcription regulation</keyword>
<name>A0A7M4DS64_9MICO</name>
<dbReference type="InterPro" id="IPR000524">
    <property type="entry name" value="Tscrpt_reg_HTH_GntR"/>
</dbReference>
<dbReference type="Pfam" id="PF00392">
    <property type="entry name" value="GntR"/>
    <property type="match status" value="1"/>
</dbReference>
<dbReference type="EMBL" id="CACRYJ010000068">
    <property type="protein sequence ID" value="VZO40308.1"/>
    <property type="molecule type" value="Genomic_DNA"/>
</dbReference>
<dbReference type="GO" id="GO:0003677">
    <property type="term" value="F:DNA binding"/>
    <property type="evidence" value="ECO:0007669"/>
    <property type="project" value="UniProtKB-KW"/>
</dbReference>
<evidence type="ECO:0000259" key="4">
    <source>
        <dbReference type="PROSITE" id="PS50949"/>
    </source>
</evidence>
<evidence type="ECO:0000313" key="6">
    <source>
        <dbReference type="Proteomes" id="UP000419743"/>
    </source>
</evidence>
<organism evidence="5 6">
    <name type="scientific">Occultella aeris</name>
    <dbReference type="NCBI Taxonomy" id="2761496"/>
    <lineage>
        <taxon>Bacteria</taxon>
        <taxon>Bacillati</taxon>
        <taxon>Actinomycetota</taxon>
        <taxon>Actinomycetes</taxon>
        <taxon>Micrococcales</taxon>
        <taxon>Ruaniaceae</taxon>
        <taxon>Occultella</taxon>
    </lineage>
</organism>
<dbReference type="PANTHER" id="PTHR44846">
    <property type="entry name" value="MANNOSYL-D-GLYCERATE TRANSPORT/METABOLISM SYSTEM REPRESSOR MNGR-RELATED"/>
    <property type="match status" value="1"/>
</dbReference>
<dbReference type="Proteomes" id="UP000419743">
    <property type="component" value="Unassembled WGS sequence"/>
</dbReference>
<protein>
    <submittedName>
        <fullName evidence="5">HTH-type transcriptional repressor YvoA</fullName>
    </submittedName>
</protein>
<gene>
    <name evidence="5" type="primary">yvoA_2</name>
    <name evidence="5" type="ORF">HALOF300_05012</name>
</gene>
<dbReference type="InterPro" id="IPR050679">
    <property type="entry name" value="Bact_HTH_transcr_reg"/>
</dbReference>
<dbReference type="InterPro" id="IPR036388">
    <property type="entry name" value="WH-like_DNA-bd_sf"/>
</dbReference>
<dbReference type="SMART" id="SM00866">
    <property type="entry name" value="UTRA"/>
    <property type="match status" value="1"/>
</dbReference>
<dbReference type="GO" id="GO:0003700">
    <property type="term" value="F:DNA-binding transcription factor activity"/>
    <property type="evidence" value="ECO:0007669"/>
    <property type="project" value="InterPro"/>
</dbReference>
<evidence type="ECO:0000256" key="3">
    <source>
        <dbReference type="ARBA" id="ARBA00023163"/>
    </source>
</evidence>
<dbReference type="InterPro" id="IPR011663">
    <property type="entry name" value="UTRA"/>
</dbReference>
<dbReference type="PRINTS" id="PR00035">
    <property type="entry name" value="HTHGNTR"/>
</dbReference>
<evidence type="ECO:0000256" key="2">
    <source>
        <dbReference type="ARBA" id="ARBA00023125"/>
    </source>
</evidence>
<dbReference type="InterPro" id="IPR036390">
    <property type="entry name" value="WH_DNA-bd_sf"/>
</dbReference>
<dbReference type="Gene3D" id="1.10.10.10">
    <property type="entry name" value="Winged helix-like DNA-binding domain superfamily/Winged helix DNA-binding domain"/>
    <property type="match status" value="1"/>
</dbReference>
<dbReference type="SUPFAM" id="SSF64288">
    <property type="entry name" value="Chorismate lyase-like"/>
    <property type="match status" value="1"/>
</dbReference>